<evidence type="ECO:0000256" key="2">
    <source>
        <dbReference type="ARBA" id="ARBA00006513"/>
    </source>
</evidence>
<feature type="transmembrane region" description="Helical" evidence="12">
    <location>
        <begin position="1064"/>
        <end position="1083"/>
    </location>
</feature>
<feature type="region of interest" description="Disordered" evidence="11">
    <location>
        <begin position="1162"/>
        <end position="1186"/>
    </location>
</feature>
<feature type="transmembrane region" description="Helical" evidence="12">
    <location>
        <begin position="917"/>
        <end position="938"/>
    </location>
</feature>
<keyword evidence="8" id="KW-0406">Ion transport</keyword>
<evidence type="ECO:0000256" key="7">
    <source>
        <dbReference type="ARBA" id="ARBA00022989"/>
    </source>
</evidence>
<feature type="compositionally biased region" description="Polar residues" evidence="11">
    <location>
        <begin position="241"/>
        <end position="250"/>
    </location>
</feature>
<dbReference type="GO" id="GO:0005886">
    <property type="term" value="C:plasma membrane"/>
    <property type="evidence" value="ECO:0007669"/>
    <property type="project" value="UniProtKB-SubCell"/>
</dbReference>
<evidence type="ECO:0000256" key="9">
    <source>
        <dbReference type="ARBA" id="ARBA00023136"/>
    </source>
</evidence>
<evidence type="ECO:0000256" key="11">
    <source>
        <dbReference type="SAM" id="MobiDB-lite"/>
    </source>
</evidence>
<accession>A0A7R8D145</accession>
<feature type="transmembrane region" description="Helical" evidence="12">
    <location>
        <begin position="682"/>
        <end position="701"/>
    </location>
</feature>
<keyword evidence="9 12" id="KW-0472">Membrane</keyword>
<keyword evidence="14" id="KW-1185">Reference proteome</keyword>
<evidence type="ECO:0000256" key="1">
    <source>
        <dbReference type="ARBA" id="ARBA00004651"/>
    </source>
</evidence>
<feature type="compositionally biased region" description="Gly residues" evidence="11">
    <location>
        <begin position="90"/>
        <end position="99"/>
    </location>
</feature>
<feature type="transmembrane region" description="Helical" evidence="12">
    <location>
        <begin position="950"/>
        <end position="970"/>
    </location>
</feature>
<feature type="transmembrane region" description="Helical" evidence="12">
    <location>
        <begin position="991"/>
        <end position="1010"/>
    </location>
</feature>
<feature type="region of interest" description="Disordered" evidence="11">
    <location>
        <begin position="157"/>
        <end position="176"/>
    </location>
</feature>
<dbReference type="EMBL" id="HG994585">
    <property type="protein sequence ID" value="CAF2988610.1"/>
    <property type="molecule type" value="Genomic_DNA"/>
</dbReference>
<keyword evidence="4" id="KW-1003">Cell membrane</keyword>
<comment type="similarity">
    <text evidence="2">Belongs to the otopetrin family.</text>
</comment>
<organism evidence="13 14">
    <name type="scientific">Lepeophtheirus salmonis</name>
    <name type="common">Salmon louse</name>
    <name type="synonym">Caligus salmonis</name>
    <dbReference type="NCBI Taxonomy" id="72036"/>
    <lineage>
        <taxon>Eukaryota</taxon>
        <taxon>Metazoa</taxon>
        <taxon>Ecdysozoa</taxon>
        <taxon>Arthropoda</taxon>
        <taxon>Crustacea</taxon>
        <taxon>Multicrustacea</taxon>
        <taxon>Hexanauplia</taxon>
        <taxon>Copepoda</taxon>
        <taxon>Siphonostomatoida</taxon>
        <taxon>Caligidae</taxon>
        <taxon>Lepeophtheirus</taxon>
    </lineage>
</organism>
<sequence length="1197" mass="133163">MKAWSRSQYERPQTDAELISSYLQQHAQQANAGGGVAPQPYGVPIPPPLVPEDQPTPLPPPRSTSSNPSGGSGGGGRSKGKRSRHSGGNSRSGGSGGGDSHYSKYDVYKYDMQQQAVPPQQQQGGQHCSYANKYVDDCHFSKHSSTKECDYNKTWPKQHHYQDDPNLPYTQDDHTVQYVQQQQHYDPQQHHHSVRDQHQHEAVAAKYAQVRKKQQREAQSLKQAVVEQRMNRDKSPLRGGTSASEQTSKQIAELEAQQALAVVAAQQTKVKSSAKQQEISNVDHPGESQSASTAQQPQPSETSPGAQQQPVTVSSTFNPNSAPVTSNNRMNIEVQQEHIQYVDNDCCQVAVVSQTAQQQPSSALQQGGRESSSSAHGASSHVVSQSIPHTDTATLKKKSKSSASAATSTATAPAVSNPYATLERNMAEHAAQQARDREATIDRKSRLGGDSCDTCDAPLTPASLAGIDHRDLENRPLTRSVTRATVYDEPPEKTSLFITCSGLYGTFVIITCIAFLSAEISTLSVPLHYFEGFFTYLYLVSILFLLYVFCYLLHESNCCGGEPMPGSTRRNTYFQNLPRDALPDGSPVREKLAHFTLPKKHKTSENDYSHGSFFLRVGGIAFGLGTMIYNGLELGIFFEIPWNSPCYQVLRGINPILQMVFTFSQMYFVFMNARLNIHKFKCIARFGLMHVVVSNLCVWLRTVVKEITKEIAHFRVERGQGVSEDYMILEGYNTLRRKFGDDSFFVNGPYAAIMSAIYKGSEGVYSTNPFSFFSLSPDNNKDNLNNNLIQPQSLTDTITPAPYASLIRQQPSAQYFYSPTTVPQPGDVTHGSILRLANNFTCGRQYIMGNIVQFSAPYLYPFVIQYSMIAASVLFVMWKRIGKSPRYWGEEDDHISVASRKMTNYAKTDCVGASKGLFFGLLTLVVGLICLILFFVLIDHENTQVSELAVFLADLSHVVILILAILAILLGFIRVTKMKFHGEDSSILGDYLLRVAACGIIAYAIFNIIAGGLGDYTDLKNLLVLSTGGVTIIQAVLQLLFITDAQRRRIHSLNHDNVKPGRQVVTFLLICNLTMWIIFTFEVQKVQGSPVQLKFYGFYTWTVIQRIVLPLCIFFRFHSTGYVDDDVFGAPYDLNVYSRSLETLDELPNSSWSSSLCRRKKKKNVPLHSNPSQTPIPTPLRHRSLDLGNSLFNNRKY</sequence>
<feature type="region of interest" description="Disordered" evidence="11">
    <location>
        <begin position="1"/>
        <end position="128"/>
    </location>
</feature>
<gene>
    <name evidence="13" type="ORF">LSAA_11792</name>
</gene>
<dbReference type="AlphaFoldDB" id="A0A7R8D145"/>
<dbReference type="PANTHER" id="PTHR21522:SF62">
    <property type="entry name" value="OTOPETRIN-LIKE A, ISOFORM C"/>
    <property type="match status" value="1"/>
</dbReference>
<feature type="transmembrane region" description="Helical" evidence="12">
    <location>
        <begin position="536"/>
        <end position="554"/>
    </location>
</feature>
<dbReference type="InterPro" id="IPR004878">
    <property type="entry name" value="Otopetrin"/>
</dbReference>
<feature type="region of interest" description="Disordered" evidence="11">
    <location>
        <begin position="207"/>
        <end position="250"/>
    </location>
</feature>
<dbReference type="Pfam" id="PF03189">
    <property type="entry name" value="Otopetrin"/>
    <property type="match status" value="1"/>
</dbReference>
<dbReference type="PANTHER" id="PTHR21522">
    <property type="entry name" value="PROTON CHANNEL OTOP"/>
    <property type="match status" value="1"/>
</dbReference>
<evidence type="ECO:0000313" key="14">
    <source>
        <dbReference type="Proteomes" id="UP000675881"/>
    </source>
</evidence>
<evidence type="ECO:0000313" key="13">
    <source>
        <dbReference type="EMBL" id="CAF2988610.1"/>
    </source>
</evidence>
<reference evidence="13" key="1">
    <citation type="submission" date="2021-02" db="EMBL/GenBank/DDBJ databases">
        <authorList>
            <person name="Bekaert M."/>
        </authorList>
    </citation>
    <scope>NUCLEOTIDE SEQUENCE</scope>
    <source>
        <strain evidence="13">IoA-00</strain>
    </source>
</reference>
<keyword evidence="10" id="KW-0407">Ion channel</keyword>
<evidence type="ECO:0000256" key="10">
    <source>
        <dbReference type="ARBA" id="ARBA00023303"/>
    </source>
</evidence>
<dbReference type="OrthoDB" id="6429739at2759"/>
<name>A0A7R8D145_LEPSM</name>
<keyword evidence="5 12" id="KW-0812">Transmembrane</keyword>
<feature type="compositionally biased region" description="Low complexity" evidence="11">
    <location>
        <begin position="24"/>
        <end position="40"/>
    </location>
</feature>
<feature type="compositionally biased region" description="Polar residues" evidence="11">
    <location>
        <begin position="301"/>
        <end position="326"/>
    </location>
</feature>
<comment type="subcellular location">
    <subcellularLocation>
        <location evidence="1">Cell membrane</location>
        <topology evidence="1">Multi-pass membrane protein</topology>
    </subcellularLocation>
</comment>
<feature type="region of interest" description="Disordered" evidence="11">
    <location>
        <begin position="360"/>
        <end position="418"/>
    </location>
</feature>
<evidence type="ECO:0000256" key="4">
    <source>
        <dbReference type="ARBA" id="ARBA00022475"/>
    </source>
</evidence>
<feature type="compositionally biased region" description="Low complexity" evidence="11">
    <location>
        <begin position="401"/>
        <end position="412"/>
    </location>
</feature>
<feature type="transmembrane region" description="Helical" evidence="12">
    <location>
        <begin position="652"/>
        <end position="670"/>
    </location>
</feature>
<keyword evidence="6" id="KW-0375">Hydrogen ion transport</keyword>
<keyword evidence="3" id="KW-0813">Transport</keyword>
<feature type="transmembrane region" description="Helical" evidence="12">
    <location>
        <begin position="1022"/>
        <end position="1043"/>
    </location>
</feature>
<evidence type="ECO:0000256" key="5">
    <source>
        <dbReference type="ARBA" id="ARBA00022692"/>
    </source>
</evidence>
<evidence type="ECO:0000256" key="8">
    <source>
        <dbReference type="ARBA" id="ARBA00023065"/>
    </source>
</evidence>
<evidence type="ECO:0000256" key="3">
    <source>
        <dbReference type="ARBA" id="ARBA00022448"/>
    </source>
</evidence>
<feature type="transmembrane region" description="Helical" evidence="12">
    <location>
        <begin position="858"/>
        <end position="878"/>
    </location>
</feature>
<keyword evidence="7 12" id="KW-1133">Transmembrane helix</keyword>
<feature type="compositionally biased region" description="Pro residues" evidence="11">
    <location>
        <begin position="41"/>
        <end position="62"/>
    </location>
</feature>
<feature type="transmembrane region" description="Helical" evidence="12">
    <location>
        <begin position="496"/>
        <end position="516"/>
    </location>
</feature>
<dbReference type="GO" id="GO:0015252">
    <property type="term" value="F:proton channel activity"/>
    <property type="evidence" value="ECO:0007669"/>
    <property type="project" value="InterPro"/>
</dbReference>
<feature type="compositionally biased region" description="Low complexity" evidence="11">
    <location>
        <begin position="113"/>
        <end position="126"/>
    </location>
</feature>
<feature type="region of interest" description="Disordered" evidence="11">
    <location>
        <begin position="182"/>
        <end position="201"/>
    </location>
</feature>
<feature type="compositionally biased region" description="Low complexity" evidence="11">
    <location>
        <begin position="288"/>
        <end position="300"/>
    </location>
</feature>
<evidence type="ECO:0000256" key="12">
    <source>
        <dbReference type="SAM" id="Phobius"/>
    </source>
</evidence>
<feature type="region of interest" description="Disordered" evidence="11">
    <location>
        <begin position="274"/>
        <end position="326"/>
    </location>
</feature>
<feature type="transmembrane region" description="Helical" evidence="12">
    <location>
        <begin position="1095"/>
        <end position="1115"/>
    </location>
</feature>
<proteinExistence type="inferred from homology"/>
<feature type="transmembrane region" description="Helical" evidence="12">
    <location>
        <begin position="613"/>
        <end position="632"/>
    </location>
</feature>
<protein>
    <submittedName>
        <fullName evidence="13">(salmon louse) hypothetical protein</fullName>
    </submittedName>
</protein>
<evidence type="ECO:0000256" key="6">
    <source>
        <dbReference type="ARBA" id="ARBA00022781"/>
    </source>
</evidence>
<dbReference type="Proteomes" id="UP000675881">
    <property type="component" value="Chromosome 6"/>
</dbReference>
<feature type="compositionally biased region" description="Low complexity" evidence="11">
    <location>
        <begin position="360"/>
        <end position="386"/>
    </location>
</feature>